<evidence type="ECO:0000313" key="2">
    <source>
        <dbReference type="WBParaSite" id="PSAMB.scaffold2815size21121.g19231.t1"/>
    </source>
</evidence>
<dbReference type="Proteomes" id="UP000887566">
    <property type="component" value="Unplaced"/>
</dbReference>
<proteinExistence type="predicted"/>
<keyword evidence="1" id="KW-1185">Reference proteome</keyword>
<name>A0A914W148_9BILA</name>
<protein>
    <submittedName>
        <fullName evidence="2">4Fe-4S Wbl-type domain-containing protein</fullName>
    </submittedName>
</protein>
<dbReference type="AlphaFoldDB" id="A0A914W148"/>
<dbReference type="WBParaSite" id="PSAMB.scaffold2815size21121.g19231.t1">
    <property type="protein sequence ID" value="PSAMB.scaffold2815size21121.g19231.t1"/>
    <property type="gene ID" value="PSAMB.scaffold2815size21121.g19231"/>
</dbReference>
<sequence length="103" mass="11482">MPVTIETRRRRGGAAKADVRVNSTRDGLDACRVCAYVWCVCARWAITGRRPETGIAVNGDEIGRERERVCRPEPLARPDGIVVAHVCSRPNDRVYDRLSPAHV</sequence>
<evidence type="ECO:0000313" key="1">
    <source>
        <dbReference type="Proteomes" id="UP000887566"/>
    </source>
</evidence>
<accession>A0A914W148</accession>
<reference evidence="2" key="1">
    <citation type="submission" date="2022-11" db="UniProtKB">
        <authorList>
            <consortium name="WormBaseParasite"/>
        </authorList>
    </citation>
    <scope>IDENTIFICATION</scope>
</reference>
<organism evidence="1 2">
    <name type="scientific">Plectus sambesii</name>
    <dbReference type="NCBI Taxonomy" id="2011161"/>
    <lineage>
        <taxon>Eukaryota</taxon>
        <taxon>Metazoa</taxon>
        <taxon>Ecdysozoa</taxon>
        <taxon>Nematoda</taxon>
        <taxon>Chromadorea</taxon>
        <taxon>Plectida</taxon>
        <taxon>Plectina</taxon>
        <taxon>Plectoidea</taxon>
        <taxon>Plectidae</taxon>
        <taxon>Plectus</taxon>
    </lineage>
</organism>